<dbReference type="Proteomes" id="UP000775213">
    <property type="component" value="Unassembled WGS sequence"/>
</dbReference>
<feature type="region of interest" description="Disordered" evidence="1">
    <location>
        <begin position="67"/>
        <end position="94"/>
    </location>
</feature>
<dbReference type="EMBL" id="JAGFBR010000007">
    <property type="protein sequence ID" value="KAH0464115.1"/>
    <property type="molecule type" value="Genomic_DNA"/>
</dbReference>
<evidence type="ECO:0000313" key="2">
    <source>
        <dbReference type="EMBL" id="KAH0464115.1"/>
    </source>
</evidence>
<evidence type="ECO:0000313" key="3">
    <source>
        <dbReference type="Proteomes" id="UP000775213"/>
    </source>
</evidence>
<feature type="region of interest" description="Disordered" evidence="1">
    <location>
        <begin position="11"/>
        <end position="49"/>
    </location>
</feature>
<dbReference type="AlphaFoldDB" id="A0AAV7GQJ5"/>
<keyword evidence="3" id="KW-1185">Reference proteome</keyword>
<evidence type="ECO:0000256" key="1">
    <source>
        <dbReference type="SAM" id="MobiDB-lite"/>
    </source>
</evidence>
<organism evidence="2 3">
    <name type="scientific">Dendrobium chrysotoxum</name>
    <name type="common">Orchid</name>
    <dbReference type="NCBI Taxonomy" id="161865"/>
    <lineage>
        <taxon>Eukaryota</taxon>
        <taxon>Viridiplantae</taxon>
        <taxon>Streptophyta</taxon>
        <taxon>Embryophyta</taxon>
        <taxon>Tracheophyta</taxon>
        <taxon>Spermatophyta</taxon>
        <taxon>Magnoliopsida</taxon>
        <taxon>Liliopsida</taxon>
        <taxon>Asparagales</taxon>
        <taxon>Orchidaceae</taxon>
        <taxon>Epidendroideae</taxon>
        <taxon>Malaxideae</taxon>
        <taxon>Dendrobiinae</taxon>
        <taxon>Dendrobium</taxon>
    </lineage>
</organism>
<proteinExistence type="predicted"/>
<comment type="caution">
    <text evidence="2">The sequence shown here is derived from an EMBL/GenBank/DDBJ whole genome shotgun (WGS) entry which is preliminary data.</text>
</comment>
<sequence length="94" mass="9939">MYLTVPIHWKRGVKRPTAASSPPAKIERVPLRAPLSPPETGASTEKQEAARAASYISAARVGSEVVISTTKEPEESPGITPDSGSRAARRTSEG</sequence>
<accession>A0AAV7GQJ5</accession>
<name>A0AAV7GQJ5_DENCH</name>
<protein>
    <submittedName>
        <fullName evidence="2">Uncharacterized protein</fullName>
    </submittedName>
</protein>
<gene>
    <name evidence="2" type="ORF">IEQ34_006901</name>
</gene>
<reference evidence="2 3" key="1">
    <citation type="journal article" date="2021" name="Hortic Res">
        <title>Chromosome-scale assembly of the Dendrobium chrysotoxum genome enhances the understanding of orchid evolution.</title>
        <authorList>
            <person name="Zhang Y."/>
            <person name="Zhang G.Q."/>
            <person name="Zhang D."/>
            <person name="Liu X.D."/>
            <person name="Xu X.Y."/>
            <person name="Sun W.H."/>
            <person name="Yu X."/>
            <person name="Zhu X."/>
            <person name="Wang Z.W."/>
            <person name="Zhao X."/>
            <person name="Zhong W.Y."/>
            <person name="Chen H."/>
            <person name="Yin W.L."/>
            <person name="Huang T."/>
            <person name="Niu S.C."/>
            <person name="Liu Z.J."/>
        </authorList>
    </citation>
    <scope>NUCLEOTIDE SEQUENCE [LARGE SCALE GENOMIC DNA]</scope>
    <source>
        <strain evidence="2">Lindl</strain>
    </source>
</reference>